<keyword evidence="6" id="KW-0969">Cilium</keyword>
<dbReference type="InterPro" id="IPR053967">
    <property type="entry name" value="LlgE_F_G-like_D1"/>
</dbReference>
<feature type="domain" description="Flagellar hook protein FlgE/F/G-like D1" evidence="5">
    <location>
        <begin position="103"/>
        <end position="172"/>
    </location>
</feature>
<evidence type="ECO:0000313" key="6">
    <source>
        <dbReference type="EMBL" id="TDQ38702.1"/>
    </source>
</evidence>
<dbReference type="Pfam" id="PF06429">
    <property type="entry name" value="Flg_bbr_C"/>
    <property type="match status" value="1"/>
</dbReference>
<dbReference type="NCBIfam" id="TIGR03506">
    <property type="entry name" value="FlgEFG_subfam"/>
    <property type="match status" value="1"/>
</dbReference>
<comment type="caution">
    <text evidence="6">The sequence shown here is derived from an EMBL/GenBank/DDBJ whole genome shotgun (WGS) entry which is preliminary data.</text>
</comment>
<dbReference type="Pfam" id="PF00460">
    <property type="entry name" value="Flg_bb_rod"/>
    <property type="match status" value="1"/>
</dbReference>
<dbReference type="InterPro" id="IPR001444">
    <property type="entry name" value="Flag_bb_rod_N"/>
</dbReference>
<dbReference type="PROSITE" id="PS00588">
    <property type="entry name" value="FLAGELLA_BB_ROD"/>
    <property type="match status" value="1"/>
</dbReference>
<comment type="subcellular location">
    <subcellularLocation>
        <location evidence="2">Bacterial flagellum basal body</location>
    </subcellularLocation>
</comment>
<feature type="domain" description="Flagellar basal-body/hook protein C-terminal" evidence="4">
    <location>
        <begin position="228"/>
        <end position="272"/>
    </location>
</feature>
<dbReference type="Proteomes" id="UP000295632">
    <property type="component" value="Unassembled WGS sequence"/>
</dbReference>
<proteinExistence type="inferred from homology"/>
<dbReference type="Pfam" id="PF22692">
    <property type="entry name" value="LlgE_F_G_D1"/>
    <property type="match status" value="1"/>
</dbReference>
<comment type="similarity">
    <text evidence="1 2">Belongs to the flagella basal body rod proteins family.</text>
</comment>
<feature type="domain" description="Flagellar basal body rod protein N-terminal" evidence="3">
    <location>
        <begin position="7"/>
        <end position="35"/>
    </location>
</feature>
<dbReference type="InterPro" id="IPR020013">
    <property type="entry name" value="Flagellar_FlgE/F/G"/>
</dbReference>
<dbReference type="AlphaFoldDB" id="A0A4R6U0G7"/>
<dbReference type="GO" id="GO:0071978">
    <property type="term" value="P:bacterial-type flagellum-dependent swarming motility"/>
    <property type="evidence" value="ECO:0007669"/>
    <property type="project" value="TreeGrafter"/>
</dbReference>
<evidence type="ECO:0000256" key="1">
    <source>
        <dbReference type="ARBA" id="ARBA00009677"/>
    </source>
</evidence>
<evidence type="ECO:0000259" key="4">
    <source>
        <dbReference type="Pfam" id="PF06429"/>
    </source>
</evidence>
<evidence type="ECO:0000259" key="3">
    <source>
        <dbReference type="Pfam" id="PF00460"/>
    </source>
</evidence>
<keyword evidence="7" id="KW-1185">Reference proteome</keyword>
<keyword evidence="6" id="KW-0282">Flagellum</keyword>
<reference evidence="6 7" key="1">
    <citation type="submission" date="2019-03" db="EMBL/GenBank/DDBJ databases">
        <title>Genomic Encyclopedia of Type Strains, Phase IV (KMG-IV): sequencing the most valuable type-strain genomes for metagenomic binning, comparative biology and taxonomic classification.</title>
        <authorList>
            <person name="Goeker M."/>
        </authorList>
    </citation>
    <scope>NUCLEOTIDE SEQUENCE [LARGE SCALE GENOMIC DNA]</scope>
    <source>
        <strain evidence="6 7">DSM 28697</strain>
    </source>
</reference>
<dbReference type="SUPFAM" id="SSF117143">
    <property type="entry name" value="Flagellar hook protein flgE"/>
    <property type="match status" value="1"/>
</dbReference>
<dbReference type="InterPro" id="IPR010930">
    <property type="entry name" value="Flg_bb/hook_C_dom"/>
</dbReference>
<evidence type="ECO:0000313" key="7">
    <source>
        <dbReference type="Proteomes" id="UP000295632"/>
    </source>
</evidence>
<gene>
    <name evidence="6" type="ORF">EV213_10971</name>
</gene>
<accession>A0A4R6U0G7</accession>
<name>A0A4R6U0G7_9BACI</name>
<dbReference type="EMBL" id="SNYJ01000009">
    <property type="protein sequence ID" value="TDQ38702.1"/>
    <property type="molecule type" value="Genomic_DNA"/>
</dbReference>
<sequence length="274" mass="29542">MNRIANNALVTMQQLQTQLDVISNNMANIDTVGYKSRQARFGELLSQQLDNQPIAAQEQARITPNGIRLGNGAYVNEIVMNAAPGSIKQTNRNLDLALGAENHYFRVEVATEAGLEVQYTRQGNFYTVPSTVAGQLDLVAGDGSRLLDDNGTPISLPSGARDIAIKEDGSLTYTLQSGESETYGTPISVIEVLQPDAMIATNGRLAARGVDEAAVLANVNVNNRRIMAGALEASNVDIAIEMTDMVRAQRAYQLNSRSISIADQMNGLINSMRT</sequence>
<dbReference type="PANTHER" id="PTHR30435:SF19">
    <property type="entry name" value="FLAGELLAR BASAL-BODY ROD PROTEIN FLGG"/>
    <property type="match status" value="1"/>
</dbReference>
<dbReference type="PANTHER" id="PTHR30435">
    <property type="entry name" value="FLAGELLAR PROTEIN"/>
    <property type="match status" value="1"/>
</dbReference>
<keyword evidence="2" id="KW-0975">Bacterial flagellum</keyword>
<dbReference type="InterPro" id="IPR019776">
    <property type="entry name" value="Flagellar_basal_body_rod_CS"/>
</dbReference>
<dbReference type="RefSeq" id="WP_133580755.1">
    <property type="nucleotide sequence ID" value="NZ_SNYJ01000009.1"/>
</dbReference>
<dbReference type="OrthoDB" id="9804559at2"/>
<evidence type="ECO:0000259" key="5">
    <source>
        <dbReference type="Pfam" id="PF22692"/>
    </source>
</evidence>
<dbReference type="InterPro" id="IPR037925">
    <property type="entry name" value="FlgE/F/G-like"/>
</dbReference>
<dbReference type="GO" id="GO:0009425">
    <property type="term" value="C:bacterial-type flagellum basal body"/>
    <property type="evidence" value="ECO:0007669"/>
    <property type="project" value="UniProtKB-SubCell"/>
</dbReference>
<keyword evidence="6" id="KW-0966">Cell projection</keyword>
<organism evidence="6 7">
    <name type="scientific">Aureibacillus halotolerans</name>
    <dbReference type="NCBI Taxonomy" id="1508390"/>
    <lineage>
        <taxon>Bacteria</taxon>
        <taxon>Bacillati</taxon>
        <taxon>Bacillota</taxon>
        <taxon>Bacilli</taxon>
        <taxon>Bacillales</taxon>
        <taxon>Bacillaceae</taxon>
        <taxon>Aureibacillus</taxon>
    </lineage>
</organism>
<evidence type="ECO:0000256" key="2">
    <source>
        <dbReference type="RuleBase" id="RU362116"/>
    </source>
</evidence>
<protein>
    <submittedName>
        <fullName evidence="6">Flagellar basal-body rod protein FlgG</fullName>
    </submittedName>
</protein>